<feature type="domain" description="C2H2-type" evidence="13">
    <location>
        <begin position="2219"/>
        <end position="2246"/>
    </location>
</feature>
<feature type="domain" description="C2H2-type" evidence="13">
    <location>
        <begin position="1767"/>
        <end position="1794"/>
    </location>
</feature>
<keyword evidence="6" id="KW-0862">Zinc</keyword>
<feature type="region of interest" description="Disordered" evidence="12">
    <location>
        <begin position="2132"/>
        <end position="2154"/>
    </location>
</feature>
<dbReference type="KEGG" id="lcf:108890087"/>
<evidence type="ECO:0000256" key="8">
    <source>
        <dbReference type="ARBA" id="ARBA00023125"/>
    </source>
</evidence>
<dbReference type="RefSeq" id="XP_018542397.1">
    <property type="nucleotide sequence ID" value="XM_018686881.2"/>
</dbReference>
<evidence type="ECO:0000259" key="13">
    <source>
        <dbReference type="PROSITE" id="PS50157"/>
    </source>
</evidence>
<feature type="domain" description="C2H2-type" evidence="13">
    <location>
        <begin position="1944"/>
        <end position="1972"/>
    </location>
</feature>
<feature type="domain" description="C2H2-type" evidence="13">
    <location>
        <begin position="2666"/>
        <end position="2692"/>
    </location>
</feature>
<evidence type="ECO:0000256" key="7">
    <source>
        <dbReference type="ARBA" id="ARBA00023015"/>
    </source>
</evidence>
<feature type="compositionally biased region" description="Low complexity" evidence="12">
    <location>
        <begin position="497"/>
        <end position="510"/>
    </location>
</feature>
<feature type="domain" description="C2H2-type" evidence="13">
    <location>
        <begin position="2372"/>
        <end position="2399"/>
    </location>
</feature>
<dbReference type="FunFam" id="3.30.160.60:FF:000100">
    <property type="entry name" value="Zinc finger 45-like"/>
    <property type="match status" value="1"/>
</dbReference>
<dbReference type="FunFam" id="3.30.160.60:FF:000006">
    <property type="entry name" value="Zinc finger protein 184 (Kruppel-like)"/>
    <property type="match status" value="1"/>
</dbReference>
<feature type="domain" description="C2H2-type" evidence="13">
    <location>
        <begin position="1234"/>
        <end position="1261"/>
    </location>
</feature>
<evidence type="ECO:0000256" key="4">
    <source>
        <dbReference type="ARBA" id="ARBA00022737"/>
    </source>
</evidence>
<feature type="compositionally biased region" description="Polar residues" evidence="12">
    <location>
        <begin position="1004"/>
        <end position="1014"/>
    </location>
</feature>
<feature type="compositionally biased region" description="Basic and acidic residues" evidence="12">
    <location>
        <begin position="2299"/>
        <end position="2310"/>
    </location>
</feature>
<feature type="domain" description="C2H2-type" evidence="13">
    <location>
        <begin position="1838"/>
        <end position="1865"/>
    </location>
</feature>
<feature type="domain" description="C2H2-type" evidence="13">
    <location>
        <begin position="1164"/>
        <end position="1191"/>
    </location>
</feature>
<feature type="compositionally biased region" description="Polar residues" evidence="12">
    <location>
        <begin position="626"/>
        <end position="637"/>
    </location>
</feature>
<feature type="compositionally biased region" description="Polar residues" evidence="12">
    <location>
        <begin position="572"/>
        <end position="582"/>
    </location>
</feature>
<feature type="domain" description="C2H2-type" evidence="13">
    <location>
        <begin position="2538"/>
        <end position="2560"/>
    </location>
</feature>
<evidence type="ECO:0000256" key="5">
    <source>
        <dbReference type="ARBA" id="ARBA00022771"/>
    </source>
</evidence>
<feature type="compositionally biased region" description="Low complexity" evidence="12">
    <location>
        <begin position="258"/>
        <end position="267"/>
    </location>
</feature>
<feature type="domain" description="C2H2-type" evidence="13">
    <location>
        <begin position="2610"/>
        <end position="2632"/>
    </location>
</feature>
<feature type="compositionally biased region" description="Basic and acidic residues" evidence="12">
    <location>
        <begin position="1103"/>
        <end position="1149"/>
    </location>
</feature>
<gene>
    <name evidence="15" type="primary">znf1035</name>
</gene>
<feature type="compositionally biased region" description="Polar residues" evidence="12">
    <location>
        <begin position="247"/>
        <end position="257"/>
    </location>
</feature>
<feature type="domain" description="C2H2-type" evidence="13">
    <location>
        <begin position="1316"/>
        <end position="1343"/>
    </location>
</feature>
<feature type="region of interest" description="Disordered" evidence="12">
    <location>
        <begin position="468"/>
        <end position="510"/>
    </location>
</feature>
<proteinExistence type="inferred from homology"/>
<feature type="domain" description="C2H2-type" evidence="13">
    <location>
        <begin position="902"/>
        <end position="932"/>
    </location>
</feature>
<dbReference type="FunFam" id="3.30.160.60:FF:002343">
    <property type="entry name" value="Zinc finger protein 33A"/>
    <property type="match status" value="1"/>
</dbReference>
<feature type="domain" description="C2H2-type" evidence="13">
    <location>
        <begin position="1679"/>
        <end position="1706"/>
    </location>
</feature>
<feature type="domain" description="C2H2-type" evidence="13">
    <location>
        <begin position="1739"/>
        <end position="1762"/>
    </location>
</feature>
<feature type="domain" description="C2H2-type" evidence="13">
    <location>
        <begin position="1372"/>
        <end position="1399"/>
    </location>
</feature>
<feature type="domain" description="C2H2-type" evidence="13">
    <location>
        <begin position="2854"/>
        <end position="2881"/>
    </location>
</feature>
<feature type="domain" description="C2H2-type" evidence="13">
    <location>
        <begin position="1401"/>
        <end position="1428"/>
    </location>
</feature>
<feature type="domain" description="C2H2-type" evidence="13">
    <location>
        <begin position="2453"/>
        <end position="2480"/>
    </location>
</feature>
<dbReference type="FunFam" id="3.30.160.60:FF:000446">
    <property type="entry name" value="Zinc finger protein"/>
    <property type="match status" value="1"/>
</dbReference>
<dbReference type="PROSITE" id="PS00028">
    <property type="entry name" value="ZINC_FINGER_C2H2_1"/>
    <property type="match status" value="34"/>
</dbReference>
<feature type="domain" description="C2H2-type" evidence="13">
    <location>
        <begin position="2510"/>
        <end position="2537"/>
    </location>
</feature>
<evidence type="ECO:0000313" key="14">
    <source>
        <dbReference type="Proteomes" id="UP000694890"/>
    </source>
</evidence>
<feature type="domain" description="C2H2-type" evidence="13">
    <location>
        <begin position="2757"/>
        <end position="2779"/>
    </location>
</feature>
<feature type="region of interest" description="Disordered" evidence="12">
    <location>
        <begin position="2469"/>
        <end position="2500"/>
    </location>
</feature>
<feature type="region of interest" description="Disordered" evidence="12">
    <location>
        <begin position="1103"/>
        <end position="1154"/>
    </location>
</feature>
<feature type="compositionally biased region" description="Polar residues" evidence="12">
    <location>
        <begin position="2311"/>
        <end position="2323"/>
    </location>
</feature>
<feature type="domain" description="C2H2-type" evidence="13">
    <location>
        <begin position="975"/>
        <end position="1003"/>
    </location>
</feature>
<feature type="domain" description="C2H2-type" evidence="13">
    <location>
        <begin position="1262"/>
        <end position="1289"/>
    </location>
</feature>
<feature type="region of interest" description="Disordered" evidence="12">
    <location>
        <begin position="360"/>
        <end position="410"/>
    </location>
</feature>
<dbReference type="FunFam" id="3.30.160.60:FF:000110">
    <property type="entry name" value="Zinc finger protein-like"/>
    <property type="match status" value="1"/>
</dbReference>
<keyword evidence="4" id="KW-0677">Repeat</keyword>
<feature type="region of interest" description="Disordered" evidence="12">
    <location>
        <begin position="922"/>
        <end position="948"/>
    </location>
</feature>
<feature type="domain" description="C2H2-type" evidence="13">
    <location>
        <begin position="1472"/>
        <end position="1494"/>
    </location>
</feature>
<feature type="compositionally biased region" description="Basic and acidic residues" evidence="12">
    <location>
        <begin position="374"/>
        <end position="390"/>
    </location>
</feature>
<protein>
    <submittedName>
        <fullName evidence="15">Zinc finger protein 1035</fullName>
    </submittedName>
</protein>
<feature type="compositionally biased region" description="Polar residues" evidence="12">
    <location>
        <begin position="647"/>
        <end position="670"/>
    </location>
</feature>
<feature type="region of interest" description="Disordered" evidence="12">
    <location>
        <begin position="238"/>
        <end position="326"/>
    </location>
</feature>
<feature type="domain" description="C2H2-type" evidence="13">
    <location>
        <begin position="2344"/>
        <end position="2371"/>
    </location>
</feature>
<comment type="subcellular location">
    <subcellularLocation>
        <location evidence="1">Nucleus</location>
    </subcellularLocation>
</comment>
<dbReference type="InterPro" id="IPR036236">
    <property type="entry name" value="Znf_C2H2_sf"/>
</dbReference>
<evidence type="ECO:0000256" key="9">
    <source>
        <dbReference type="ARBA" id="ARBA00023163"/>
    </source>
</evidence>
<dbReference type="PROSITE" id="PS50157">
    <property type="entry name" value="ZINC_FINGER_C2H2_2"/>
    <property type="match status" value="42"/>
</dbReference>
<dbReference type="GO" id="GO:0008270">
    <property type="term" value="F:zinc ion binding"/>
    <property type="evidence" value="ECO:0007669"/>
    <property type="project" value="UniProtKB-KW"/>
</dbReference>
<evidence type="ECO:0000256" key="3">
    <source>
        <dbReference type="ARBA" id="ARBA00022723"/>
    </source>
</evidence>
<evidence type="ECO:0000313" key="15">
    <source>
        <dbReference type="RefSeq" id="XP_018542397.1"/>
    </source>
</evidence>
<comment type="similarity">
    <text evidence="2">Belongs to the krueppel C2H2-type zinc-finger protein family.</text>
</comment>
<feature type="domain" description="C2H2-type" evidence="13">
    <location>
        <begin position="2796"/>
        <end position="2823"/>
    </location>
</feature>
<feature type="compositionally biased region" description="Polar residues" evidence="12">
    <location>
        <begin position="934"/>
        <end position="948"/>
    </location>
</feature>
<feature type="compositionally biased region" description="Polar residues" evidence="12">
    <location>
        <begin position="2134"/>
        <end position="2150"/>
    </location>
</feature>
<feature type="compositionally biased region" description="Basic and acidic residues" evidence="12">
    <location>
        <begin position="745"/>
        <end position="766"/>
    </location>
</feature>
<dbReference type="FunFam" id="3.30.160.60:FF:000688">
    <property type="entry name" value="zinc finger protein 197 isoform X1"/>
    <property type="match status" value="1"/>
</dbReference>
<dbReference type="Gene3D" id="3.30.160.60">
    <property type="entry name" value="Classic Zinc Finger"/>
    <property type="match status" value="26"/>
</dbReference>
<feature type="domain" description="C2H2-type" evidence="13">
    <location>
        <begin position="1866"/>
        <end position="1884"/>
    </location>
</feature>
<feature type="compositionally biased region" description="Polar residues" evidence="12">
    <location>
        <begin position="300"/>
        <end position="309"/>
    </location>
</feature>
<feature type="domain" description="C2H2-type" evidence="13">
    <location>
        <begin position="874"/>
        <end position="901"/>
    </location>
</feature>
<evidence type="ECO:0000256" key="2">
    <source>
        <dbReference type="ARBA" id="ARBA00006991"/>
    </source>
</evidence>
<feature type="region of interest" description="Disordered" evidence="12">
    <location>
        <begin position="1344"/>
        <end position="1367"/>
    </location>
</feature>
<dbReference type="SMART" id="SM00355">
    <property type="entry name" value="ZnF_C2H2"/>
    <property type="match status" value="47"/>
</dbReference>
<name>A0AAJ7V9N4_LATCA</name>
<reference evidence="15" key="1">
    <citation type="submission" date="2025-08" db="UniProtKB">
        <authorList>
            <consortium name="RefSeq"/>
        </authorList>
    </citation>
    <scope>IDENTIFICATION</scope>
    <source>
        <tissue evidence="15">Brain</tissue>
    </source>
</reference>
<feature type="region of interest" description="Disordered" evidence="12">
    <location>
        <begin position="742"/>
        <end position="776"/>
    </location>
</feature>
<feature type="compositionally biased region" description="Polar residues" evidence="12">
    <location>
        <begin position="684"/>
        <end position="699"/>
    </location>
</feature>
<dbReference type="GO" id="GO:0005634">
    <property type="term" value="C:nucleus"/>
    <property type="evidence" value="ECO:0007669"/>
    <property type="project" value="UniProtKB-SubCell"/>
</dbReference>
<dbReference type="GO" id="GO:0000978">
    <property type="term" value="F:RNA polymerase II cis-regulatory region sequence-specific DNA binding"/>
    <property type="evidence" value="ECO:0007669"/>
    <property type="project" value="TreeGrafter"/>
</dbReference>
<feature type="compositionally biased region" description="Basic and acidic residues" evidence="12">
    <location>
        <begin position="271"/>
        <end position="290"/>
    </location>
</feature>
<feature type="domain" description="C2H2-type" evidence="13">
    <location>
        <begin position="2191"/>
        <end position="2218"/>
    </location>
</feature>
<feature type="domain" description="C2H2-type" evidence="13">
    <location>
        <begin position="2398"/>
        <end position="2425"/>
    </location>
</feature>
<keyword evidence="3" id="KW-0479">Metal-binding</keyword>
<dbReference type="GeneID" id="108890087"/>
<keyword evidence="10" id="KW-0539">Nucleus</keyword>
<feature type="region of interest" description="Disordered" evidence="12">
    <location>
        <begin position="997"/>
        <end position="1020"/>
    </location>
</feature>
<dbReference type="PANTHER" id="PTHR24376:SF235">
    <property type="entry name" value="C2H2-TYPE DOMAIN-CONTAINING PROTEIN"/>
    <property type="match status" value="1"/>
</dbReference>
<dbReference type="GO" id="GO:0001228">
    <property type="term" value="F:DNA-binding transcription activator activity, RNA polymerase II-specific"/>
    <property type="evidence" value="ECO:0007669"/>
    <property type="project" value="TreeGrafter"/>
</dbReference>
<feature type="domain" description="C2H2-type" evidence="13">
    <location>
        <begin position="2159"/>
        <end position="2186"/>
    </location>
</feature>
<dbReference type="Proteomes" id="UP000694890">
    <property type="component" value="Linkage group LG15"/>
</dbReference>
<feature type="compositionally biased region" description="Polar residues" evidence="12">
    <location>
        <begin position="468"/>
        <end position="485"/>
    </location>
</feature>
<dbReference type="InterPro" id="IPR013087">
    <property type="entry name" value="Znf_C2H2_type"/>
</dbReference>
<feature type="domain" description="C2H2-type" evidence="13">
    <location>
        <begin position="2054"/>
        <end position="2085"/>
    </location>
</feature>
<feature type="domain" description="C2H2-type" evidence="13">
    <location>
        <begin position="2247"/>
        <end position="2275"/>
    </location>
</feature>
<feature type="compositionally biased region" description="Polar residues" evidence="12">
    <location>
        <begin position="391"/>
        <end position="405"/>
    </location>
</feature>
<feature type="domain" description="C2H2-type" evidence="13">
    <location>
        <begin position="2275"/>
        <end position="2303"/>
    </location>
</feature>
<feature type="domain" description="C2H2-type" evidence="13">
    <location>
        <begin position="2637"/>
        <end position="2664"/>
    </location>
</feature>
<feature type="domain" description="C2H2-type" evidence="13">
    <location>
        <begin position="2728"/>
        <end position="2756"/>
    </location>
</feature>
<feature type="compositionally biased region" description="Basic and acidic residues" evidence="12">
    <location>
        <begin position="584"/>
        <end position="597"/>
    </location>
</feature>
<feature type="compositionally biased region" description="Polar residues" evidence="12">
    <location>
        <begin position="767"/>
        <end position="776"/>
    </location>
</feature>
<evidence type="ECO:0000256" key="12">
    <source>
        <dbReference type="SAM" id="MobiDB-lite"/>
    </source>
</evidence>
<feature type="region of interest" description="Disordered" evidence="12">
    <location>
        <begin position="2297"/>
        <end position="2339"/>
    </location>
</feature>
<dbReference type="PANTHER" id="PTHR24376">
    <property type="entry name" value="ZINC FINGER PROTEIN"/>
    <property type="match status" value="1"/>
</dbReference>
<evidence type="ECO:0000256" key="1">
    <source>
        <dbReference type="ARBA" id="ARBA00004123"/>
    </source>
</evidence>
<organism evidence="14 15">
    <name type="scientific">Lates calcarifer</name>
    <name type="common">Barramundi</name>
    <name type="synonym">Holocentrus calcarifer</name>
    <dbReference type="NCBI Taxonomy" id="8187"/>
    <lineage>
        <taxon>Eukaryota</taxon>
        <taxon>Metazoa</taxon>
        <taxon>Chordata</taxon>
        <taxon>Craniata</taxon>
        <taxon>Vertebrata</taxon>
        <taxon>Euteleostomi</taxon>
        <taxon>Actinopterygii</taxon>
        <taxon>Neopterygii</taxon>
        <taxon>Teleostei</taxon>
        <taxon>Neoteleostei</taxon>
        <taxon>Acanthomorphata</taxon>
        <taxon>Carangaria</taxon>
        <taxon>Carangaria incertae sedis</taxon>
        <taxon>Centropomidae</taxon>
        <taxon>Lates</taxon>
    </lineage>
</organism>
<feature type="domain" description="C2H2-type" evidence="13">
    <location>
        <begin position="1651"/>
        <end position="1678"/>
    </location>
</feature>
<evidence type="ECO:0000256" key="6">
    <source>
        <dbReference type="ARBA" id="ARBA00022833"/>
    </source>
</evidence>
<evidence type="ECO:0000256" key="11">
    <source>
        <dbReference type="PROSITE-ProRule" id="PRU00042"/>
    </source>
</evidence>
<feature type="domain" description="C2H2-type" evidence="13">
    <location>
        <begin position="2569"/>
        <end position="2596"/>
    </location>
</feature>
<feature type="domain" description="C2H2-type" evidence="13">
    <location>
        <begin position="2026"/>
        <end position="2053"/>
    </location>
</feature>
<keyword evidence="9" id="KW-0804">Transcription</keyword>
<feature type="domain" description="C2H2-type" evidence="13">
    <location>
        <begin position="1562"/>
        <end position="1589"/>
    </location>
</feature>
<feature type="domain" description="C2H2-type" evidence="13">
    <location>
        <begin position="2826"/>
        <end position="2853"/>
    </location>
</feature>
<dbReference type="CTD" id="504111"/>
<accession>A0AAJ7V9N4</accession>
<keyword evidence="8" id="KW-0238">DNA-binding</keyword>
<feature type="region of interest" description="Disordered" evidence="12">
    <location>
        <begin position="1522"/>
        <end position="1544"/>
    </location>
</feature>
<evidence type="ECO:0000256" key="10">
    <source>
        <dbReference type="ARBA" id="ARBA00023242"/>
    </source>
</evidence>
<feature type="compositionally biased region" description="Polar residues" evidence="12">
    <location>
        <begin position="1526"/>
        <end position="1544"/>
    </location>
</feature>
<keyword evidence="5 11" id="KW-0863">Zinc-finger</keyword>
<feature type="region of interest" description="Disordered" evidence="12">
    <location>
        <begin position="548"/>
        <end position="699"/>
    </location>
</feature>
<dbReference type="Pfam" id="PF00096">
    <property type="entry name" value="zf-C2H2"/>
    <property type="match status" value="14"/>
</dbReference>
<feature type="domain" description="C2H2-type" evidence="13">
    <location>
        <begin position="2426"/>
        <end position="2453"/>
    </location>
</feature>
<feature type="region of interest" description="Disordered" evidence="12">
    <location>
        <begin position="420"/>
        <end position="439"/>
    </location>
</feature>
<dbReference type="SUPFAM" id="SSF57667">
    <property type="entry name" value="beta-beta-alpha zinc fingers"/>
    <property type="match status" value="21"/>
</dbReference>
<keyword evidence="7" id="KW-0805">Transcription regulation</keyword>
<sequence>MQRMAHGWDSYFQNLPPLSADPTTLRRTSESEGSLSQHLENFIGHHDFTDTVVSNEAPAPNSNFNTNYFSNPSIGNSGSDCVYQRYYRDTPWQADGEQMEKDYLPSCGNSDISDFATDGLSTSVSFPSSFATDFQGLKQDCGMLATSFLEDYSDVSSCSDADGGETRPSCKFIASNSVPKPKTDVCTKHQSSEWLFSHTGNVMFPTENLCPDMSETNVILPSPSNMKGENVVECSHDEMKSPEKTVKSYTGHDQSSATSKMVTTTESETVEDSHDGDGCQDKKQKEDVDRAFTQGKHSDISVSEHTNLTGGIEECPDGNNEGEQNTATAPNIITAFNNEQDHLSEKVLQKEMKRPFNHENKLFDNLNSTDDQDREQNRSETLNRERKESGSLENEQNAPNTNSTDSQDENMKTICKVKEIKSNISQSSDPQGIKVSRSKDAIHEMSECTSILDSNSHDGESCLQLPELQSSESTAQDSICRSSAVMSDGQRGTAEETNTTSSPYSSCSGSGVTFDSLSIDDKNKQSVQAEGSITDINPCLEMELTDPLEKTTSSTDPECSGPAVTSHVDSHLQPSSSSTNTKPYLEREITSPPEKKTTTSLTDPDCHGPGVIGDNPSIDTSDKNDQSVASDPESISNLHPCVEKEWTSQAVKDTTTSTSDPECSNPATTSDSHKERQPKDWTSPVENTNPTPSPDHQQSLHQSLVALEPQKHGGGVAENARESFEQFDTSTEEQSELGVLYGEPLSREESSCDTDETKLDPSKSKETSPQLKSSTQMRKLLQPVVIMKTLESINGMNNSYHCRDCQHTTHKVDNLIKHHHCCHSVHSFHFCKTCNLYLMSNEKAEKHVCGGKKESPELSSHCSSQRKRKRHGRHKCIKCKLMFTKLVQYIRHMRTHTGKTPYKCNECGSYFAQAGTLQRHKRIPGRCKQAKPPVTNSDAVTTETKTPPQKDLVQNNPCANLPKCYVKLVDISKTNLCSLCGKSFLTEEKTRKHVLSMHKGKSLAVSSNQHTTKLSGEKPQQVEDEIRGKYKCPLCPRLFKYSYNRARHLRDCVRDSVFGGKDKVGGKYRCPLCHGTFTLSSNRYRHIKTSCLRECLNRLAKERAKSRQKVEQNKTQECEQKIQSKENEQKTQLKENEQKTLSKENELKKRATSAAPALKPVPRYKCSLCPAVFYHASGKYRHMKKHELFKLTGKMFRYRNSVFSMSKPATLSSTKTDETMDDLKLTEASSSVQLSCHFCGKCFNTSQSLKKHERNHRGERPYRCLECGKGFKKRAYLIGHKIVHQKRIQCTVCRKILPSIGELIQHRSSHLKRGMLQCPDCPVQFQYPAHLLRHLDSHKNRENKAPQLEGRSPLRAQQSSESVKEQSGPKQLQCSLCKEVFDDAQVLRKHSLTHISGSSSNQCPFCKRSFTSRRYLLRHMNKHTGDKPFSCTNCGKQFYRDLYLKLHSERCLPAQSGRLVTMGSNSKTKRPYKCSYCSRTFCKKIRLKCHHRGHKTNTLLLCSRCGQYYGFRKLNQHQKTCEGTAEPNTGSPNGNFGKSTSQTNQSVRKMPLQSNATKLLQLKCPYCTQRFRYRSILLRHIVSHTGVQPYACMHCGHRYGSQTMCLQHEAFCDGVYKEGASKVKNDTAANLLNIPTLREAAQKQAEGETEYKCKFCTKTFMKARNLRRHILTHNEVKPYRCKACDSCFSRYDHLKVHQTRCKGKRPRLEVCIPKISLEDVGKGWQNKFGIEAARKQETFDCEVCSRSFSAQSKLSRHITMFHVTKLFKCTRCGSSFAHEKSLKKHRKMNKCRKVSSQTNTSLPLETNPPTENVAEPVQGVRNRILQRIKPCFNKKYKYVCSYCPRAFGNRWQLSVHTRLHTGEKPFACDYCGQRFIRKDYVQRHFAKCTKKQQQSVVLCDRCGGFFPKVKLENHKKNCTLTPSLSKSSACQSQQASSQSPPKGFSCAYCSSRFLLFSQLQEHFLNAHKLETVVPPESTVPLQHHLSNMPNIKEEPVDEICGEQLNDSTNLICNLNTALGGEVPKQFFCPECNMSFASKAGLTGHVRVHSVEHPFNCKTCKRGFWNKSLLRNHYRKCRFGRISERNAMQHLEAPLKAEIDFALNDSVLVFKEGSTETGTGVLQTNFSCKDGLMEESSQNSEGNQDEVQSNSSKEKKTVQYQCSECDKSFTDGLLLISHLEDHGRQEQEKKRNTCTQCGKVCASQGNLEKHMKMHGSEHKYPCPDCSKMAYSLSDLEIHRTCHDPNRPYACKLCSSRFWTRQSLSNHYSEEHPNDVFTCRFCNKTYEVKKSLTRHYKKWHQKEQQDLQEKSSTEQQSNSQVSTAGESDEDENHGSGDSDSDSAPYFPCHVCGKTFPTSESLEDHQRCHLGEKPHECEECGKCFFQASQLQQHQRMHKSEFQCQACGRGFVSLFALRKHKHTHGKSRPYRCSKCHFSFTGPSQLAEHMITHREENFPCDICNRVFLSKSSRAEHRKSHSKSGDHLPPSVLMPEHKSSPSLSESSSVFTKELKYRCGVCNDRFRDPEELSEHGCLAAKERPYSCSDCDKHFLHASHLKKHQTTHQLSWSSCEYPCNWCSSSFSSSQNFLRHLKTHVDTAADIKHNAESKDREPFICPVCHQCFASATELICHFPTHPDGTFVCKICKMTFTSGSKLKQHECCHLTSTTEYECTECGQSFLGSDAFRQHHCSRQQHAILESKYSNPSAKESPPTYYQVAGDEEEVDVTGDDLYNCPYCSMQFSSKSSLLEHQNKQHLNKKPFKCELCGKTFAVRRYLREHERRHRLKLAAQKIAPLAEDKLKCSHCHSEFNTPQDLSLHMRLHAEKEVGEYRCDMCYKSFSHWSLLKQHQESHVGQVVYECTECDKAFAFPHLLEEHQQTHAGSSQ</sequence>
<feature type="domain" description="C2H2-type" evidence="13">
    <location>
        <begin position="1429"/>
        <end position="1447"/>
    </location>
</feature>